<dbReference type="Pfam" id="PF10604">
    <property type="entry name" value="Polyketide_cyc2"/>
    <property type="match status" value="1"/>
</dbReference>
<dbReference type="OrthoDB" id="3371087at2"/>
<dbReference type="RefSeq" id="WP_094864717.1">
    <property type="nucleotide sequence ID" value="NZ_NKYE01000015.1"/>
</dbReference>
<dbReference type="InterPro" id="IPR019587">
    <property type="entry name" value="Polyketide_cyclase/dehydratase"/>
</dbReference>
<proteinExistence type="predicted"/>
<dbReference type="Gene3D" id="3.30.530.20">
    <property type="match status" value="1"/>
</dbReference>
<dbReference type="AlphaFoldDB" id="A0A263D0E1"/>
<dbReference type="Proteomes" id="UP000242444">
    <property type="component" value="Unassembled WGS sequence"/>
</dbReference>
<evidence type="ECO:0000313" key="2">
    <source>
        <dbReference type="Proteomes" id="UP000242444"/>
    </source>
</evidence>
<dbReference type="EMBL" id="NKYE01000015">
    <property type="protein sequence ID" value="OZM71097.1"/>
    <property type="molecule type" value="Genomic_DNA"/>
</dbReference>
<reference evidence="1 2" key="1">
    <citation type="submission" date="2017-07" db="EMBL/GenBank/DDBJ databases">
        <title>Amycolatopsis antarcticus sp. nov., isolated from the surface of an Antarcticus brown macroalga.</title>
        <authorList>
            <person name="Wang J."/>
            <person name="Leiva S."/>
            <person name="Huang J."/>
            <person name="Huang Y."/>
        </authorList>
    </citation>
    <scope>NUCLEOTIDE SEQUENCE [LARGE SCALE GENOMIC DNA]</scope>
    <source>
        <strain evidence="1 2">AU-G6</strain>
    </source>
</reference>
<protein>
    <submittedName>
        <fullName evidence="1">Polyketide cyclase</fullName>
    </submittedName>
</protein>
<sequence>MVEVTRTFTVSTPPEQVHDYLRDFSNAAEWDPGTVSCERIGSGPVEIGTQWRNVSKIAGIETALTYELTTLKPGNLVFTGNNDTATTADDIRIAPGDRPGTTEIAYHATIEFLGAAKLAAPIAKGVFEKVGVDTERSLTGIFGAID</sequence>
<comment type="caution">
    <text evidence="1">The sequence shown here is derived from an EMBL/GenBank/DDBJ whole genome shotgun (WGS) entry which is preliminary data.</text>
</comment>
<accession>A0A263D0E1</accession>
<keyword evidence="2" id="KW-1185">Reference proteome</keyword>
<dbReference type="SUPFAM" id="SSF55961">
    <property type="entry name" value="Bet v1-like"/>
    <property type="match status" value="1"/>
</dbReference>
<gene>
    <name evidence="1" type="ORF">CFN78_21750</name>
</gene>
<evidence type="ECO:0000313" key="1">
    <source>
        <dbReference type="EMBL" id="OZM71097.1"/>
    </source>
</evidence>
<dbReference type="InterPro" id="IPR023393">
    <property type="entry name" value="START-like_dom_sf"/>
</dbReference>
<dbReference type="InParanoid" id="A0A263D0E1"/>
<organism evidence="1 2">
    <name type="scientific">Amycolatopsis antarctica</name>
    <dbReference type="NCBI Taxonomy" id="1854586"/>
    <lineage>
        <taxon>Bacteria</taxon>
        <taxon>Bacillati</taxon>
        <taxon>Actinomycetota</taxon>
        <taxon>Actinomycetes</taxon>
        <taxon>Pseudonocardiales</taxon>
        <taxon>Pseudonocardiaceae</taxon>
        <taxon>Amycolatopsis</taxon>
    </lineage>
</organism>
<name>A0A263D0E1_9PSEU</name>